<evidence type="ECO:0000256" key="4">
    <source>
        <dbReference type="ARBA" id="ARBA00022695"/>
    </source>
</evidence>
<keyword evidence="4 12" id="KW-0548">Nucleotidyltransferase</keyword>
<evidence type="ECO:0000256" key="2">
    <source>
        <dbReference type="ARBA" id="ARBA00022515"/>
    </source>
</evidence>
<dbReference type="RefSeq" id="WP_307411103.1">
    <property type="nucleotide sequence ID" value="NZ_JAUSUR010000008.1"/>
</dbReference>
<evidence type="ECO:0000313" key="16">
    <source>
        <dbReference type="Proteomes" id="UP001230220"/>
    </source>
</evidence>
<dbReference type="SMART" id="SM00400">
    <property type="entry name" value="ZnF_CHCC"/>
    <property type="match status" value="1"/>
</dbReference>
<comment type="caution">
    <text evidence="15">The sequence shown here is derived from an EMBL/GenBank/DDBJ whole genome shotgun (WGS) entry which is preliminary data.</text>
</comment>
<keyword evidence="3 12" id="KW-0808">Transferase</keyword>
<keyword evidence="8 12" id="KW-0862">Zinc</keyword>
<evidence type="ECO:0000256" key="12">
    <source>
        <dbReference type="HAMAP-Rule" id="MF_00974"/>
    </source>
</evidence>
<evidence type="ECO:0000256" key="3">
    <source>
        <dbReference type="ARBA" id="ARBA00022679"/>
    </source>
</evidence>
<sequence length="580" mass="66396">MARIPENVINDIRNRTDIVEVVSQYVPLTKKGKNFVGVCPFHDDHNPSMSVSSDKQIFHCFVCGAGGNAFGFVQRFENIGFLESVKRVADLSNLPFDFDVSSFSQVKNKEYQPLYDVLNDAIEFSSYELLSIDGKPYYEYLTKRGIHEDIMKKFSIGFNPKENRLYEFLKAKKHKDEDMVSANVVRISQQGMQDVFFNRITIPIHDGFGNPVGFTARVIDDSSDAKYINTAETPIYIKGNLLFNYHRAKDSAKKQGKIYVVEGAMDVIAFAKAEIDNVVATLGTACTGEQIKLLKSLNSTVCIFYDGDRAGQDATYKVGKLAVERGLSVEIVKNDHNLDPDEIIEAHGKEELREVSKKTISWIDFLFDFLMKKFNLNNYSEKKEYAKIIGEEISRLSDQFEKDSYYNQLRQVSGFDLSQGQSDAQIPDRQSQYERKSELFRPKNGLINAQYQILSLLLISKQANELYRHDLGFLPTNVYNDLALQIIDYYRNHDEIVIADLLTFIKEEDVKKVLLEITNWELAPTRYHEEVMQEAISKIKNSMISEKINTLLKQSNQISDPIQKAKIADEVVKLRRQRGD</sequence>
<reference evidence="15 16" key="1">
    <citation type="submission" date="2023-07" db="EMBL/GenBank/DDBJ databases">
        <title>Genomic Encyclopedia of Type Strains, Phase IV (KMG-IV): sequencing the most valuable type-strain genomes for metagenomic binning, comparative biology and taxonomic classification.</title>
        <authorList>
            <person name="Goeker M."/>
        </authorList>
    </citation>
    <scope>NUCLEOTIDE SEQUENCE [LARGE SCALE GENOMIC DNA]</scope>
    <source>
        <strain evidence="15 16">DSM 16784</strain>
    </source>
</reference>
<feature type="zinc finger region" description="CHC2-type" evidence="12">
    <location>
        <begin position="39"/>
        <end position="63"/>
    </location>
</feature>
<keyword evidence="7 12" id="KW-0863">Zinc-finger</keyword>
<name>A0ABU0E7L7_9FIRM</name>
<comment type="catalytic activity">
    <reaction evidence="12">
        <text>ssDNA + n NTP = ssDNA/pppN(pN)n-1 hybrid + (n-1) diphosphate.</text>
        <dbReference type="EC" id="2.7.7.101"/>
    </reaction>
</comment>
<dbReference type="PROSITE" id="PS50880">
    <property type="entry name" value="TOPRIM"/>
    <property type="match status" value="1"/>
</dbReference>
<dbReference type="Proteomes" id="UP001230220">
    <property type="component" value="Unassembled WGS sequence"/>
</dbReference>
<dbReference type="PANTHER" id="PTHR30313:SF2">
    <property type="entry name" value="DNA PRIMASE"/>
    <property type="match status" value="1"/>
</dbReference>
<keyword evidence="11 12" id="KW-0804">Transcription</keyword>
<evidence type="ECO:0000259" key="14">
    <source>
        <dbReference type="PROSITE" id="PS50880"/>
    </source>
</evidence>
<evidence type="ECO:0000256" key="5">
    <source>
        <dbReference type="ARBA" id="ARBA00022705"/>
    </source>
</evidence>
<dbReference type="InterPro" id="IPR002694">
    <property type="entry name" value="Znf_CHC2"/>
</dbReference>
<evidence type="ECO:0000256" key="8">
    <source>
        <dbReference type="ARBA" id="ARBA00022833"/>
    </source>
</evidence>
<dbReference type="Gene3D" id="1.10.860.10">
    <property type="entry name" value="DNAb Helicase, Chain A"/>
    <property type="match status" value="1"/>
</dbReference>
<evidence type="ECO:0000256" key="9">
    <source>
        <dbReference type="ARBA" id="ARBA00022842"/>
    </source>
</evidence>
<comment type="cofactor">
    <cofactor evidence="12 13">
        <name>Zn(2+)</name>
        <dbReference type="ChEBI" id="CHEBI:29105"/>
    </cofactor>
    <text evidence="12 13">Binds 1 zinc ion per monomer.</text>
</comment>
<evidence type="ECO:0000256" key="1">
    <source>
        <dbReference type="ARBA" id="ARBA00022478"/>
    </source>
</evidence>
<dbReference type="HAMAP" id="MF_00974">
    <property type="entry name" value="DNA_primase_DnaG"/>
    <property type="match status" value="1"/>
</dbReference>
<dbReference type="InterPro" id="IPR016136">
    <property type="entry name" value="DNA_helicase_N/primase_C"/>
</dbReference>
<keyword evidence="6 12" id="KW-0479">Metal-binding</keyword>
<organism evidence="15 16">
    <name type="scientific">Breznakia pachnodae</name>
    <dbReference type="NCBI Taxonomy" id="265178"/>
    <lineage>
        <taxon>Bacteria</taxon>
        <taxon>Bacillati</taxon>
        <taxon>Bacillota</taxon>
        <taxon>Erysipelotrichia</taxon>
        <taxon>Erysipelotrichales</taxon>
        <taxon>Erysipelotrichaceae</taxon>
        <taxon>Breznakia</taxon>
    </lineage>
</organism>
<dbReference type="PANTHER" id="PTHR30313">
    <property type="entry name" value="DNA PRIMASE"/>
    <property type="match status" value="1"/>
</dbReference>
<evidence type="ECO:0000256" key="11">
    <source>
        <dbReference type="ARBA" id="ARBA00023163"/>
    </source>
</evidence>
<dbReference type="InterPro" id="IPR006295">
    <property type="entry name" value="DNA_primase_DnaG"/>
</dbReference>
<dbReference type="InterPro" id="IPR037068">
    <property type="entry name" value="DNA_primase_core_N_sf"/>
</dbReference>
<keyword evidence="2 12" id="KW-0639">Primosome</keyword>
<keyword evidence="1 12" id="KW-0240">DNA-directed RNA polymerase</keyword>
<dbReference type="InterPro" id="IPR019475">
    <property type="entry name" value="DNA_primase_DnaB-bd"/>
</dbReference>
<dbReference type="InterPro" id="IPR036977">
    <property type="entry name" value="DNA_primase_Znf_CHC2"/>
</dbReference>
<comment type="subunit">
    <text evidence="12">Monomer. Interacts with DnaB.</text>
</comment>
<dbReference type="PIRSF" id="PIRSF002811">
    <property type="entry name" value="DnaG"/>
    <property type="match status" value="1"/>
</dbReference>
<evidence type="ECO:0000256" key="6">
    <source>
        <dbReference type="ARBA" id="ARBA00022723"/>
    </source>
</evidence>
<evidence type="ECO:0000256" key="13">
    <source>
        <dbReference type="PIRNR" id="PIRNR002811"/>
    </source>
</evidence>
<dbReference type="Pfam" id="PF13155">
    <property type="entry name" value="Toprim_2"/>
    <property type="match status" value="1"/>
</dbReference>
<dbReference type="EC" id="2.7.7.101" evidence="12"/>
<keyword evidence="10 12" id="KW-0238">DNA-binding</keyword>
<gene>
    <name evidence="12" type="primary">dnaG</name>
    <name evidence="15" type="ORF">J2S15_003659</name>
</gene>
<dbReference type="CDD" id="cd03364">
    <property type="entry name" value="TOPRIM_DnaG_primases"/>
    <property type="match status" value="1"/>
</dbReference>
<dbReference type="Gene3D" id="3.90.580.10">
    <property type="entry name" value="Zinc finger, CHC2-type domain"/>
    <property type="match status" value="1"/>
</dbReference>
<dbReference type="SMART" id="SM00493">
    <property type="entry name" value="TOPRIM"/>
    <property type="match status" value="1"/>
</dbReference>
<dbReference type="NCBIfam" id="TIGR01391">
    <property type="entry name" value="dnaG"/>
    <property type="match status" value="1"/>
</dbReference>
<keyword evidence="5 12" id="KW-0235">DNA replication</keyword>
<keyword evidence="9" id="KW-0460">Magnesium</keyword>
<dbReference type="GO" id="GO:0016779">
    <property type="term" value="F:nucleotidyltransferase activity"/>
    <property type="evidence" value="ECO:0007669"/>
    <property type="project" value="UniProtKB-KW"/>
</dbReference>
<dbReference type="Pfam" id="PF10410">
    <property type="entry name" value="DnaB_bind"/>
    <property type="match status" value="1"/>
</dbReference>
<dbReference type="InterPro" id="IPR034151">
    <property type="entry name" value="TOPRIM_DnaG_bac"/>
</dbReference>
<dbReference type="Gene3D" id="3.40.1360.10">
    <property type="match status" value="1"/>
</dbReference>
<dbReference type="InterPro" id="IPR006171">
    <property type="entry name" value="TOPRIM_dom"/>
</dbReference>
<protein>
    <recommendedName>
        <fullName evidence="12 13">DNA primase</fullName>
        <ecNumber evidence="12">2.7.7.101</ecNumber>
    </recommendedName>
</protein>
<dbReference type="InterPro" id="IPR013264">
    <property type="entry name" value="DNAG_N"/>
</dbReference>
<comment type="domain">
    <text evidence="12">Contains an N-terminal zinc-binding domain, a central core domain that contains the primase activity, and a C-terminal DnaB-binding domain.</text>
</comment>
<dbReference type="Pfam" id="PF01807">
    <property type="entry name" value="Zn_ribbon_DnaG"/>
    <property type="match status" value="1"/>
</dbReference>
<dbReference type="EMBL" id="JAUSUR010000008">
    <property type="protein sequence ID" value="MDQ0362898.1"/>
    <property type="molecule type" value="Genomic_DNA"/>
</dbReference>
<dbReference type="InterPro" id="IPR050219">
    <property type="entry name" value="DnaG_primase"/>
</dbReference>
<dbReference type="SUPFAM" id="SSF57783">
    <property type="entry name" value="Zinc beta-ribbon"/>
    <property type="match status" value="1"/>
</dbReference>
<feature type="domain" description="Toprim" evidence="14">
    <location>
        <begin position="256"/>
        <end position="337"/>
    </location>
</feature>
<dbReference type="SUPFAM" id="SSF56731">
    <property type="entry name" value="DNA primase core"/>
    <property type="match status" value="1"/>
</dbReference>
<evidence type="ECO:0000313" key="15">
    <source>
        <dbReference type="EMBL" id="MDQ0362898.1"/>
    </source>
</evidence>
<dbReference type="Gene3D" id="3.90.980.10">
    <property type="entry name" value="DNA primase, catalytic core, N-terminal domain"/>
    <property type="match status" value="1"/>
</dbReference>
<dbReference type="Pfam" id="PF08275">
    <property type="entry name" value="DNAG_N"/>
    <property type="match status" value="1"/>
</dbReference>
<accession>A0ABU0E7L7</accession>
<keyword evidence="16" id="KW-1185">Reference proteome</keyword>
<evidence type="ECO:0000256" key="7">
    <source>
        <dbReference type="ARBA" id="ARBA00022771"/>
    </source>
</evidence>
<evidence type="ECO:0000256" key="10">
    <source>
        <dbReference type="ARBA" id="ARBA00023125"/>
    </source>
</evidence>
<dbReference type="InterPro" id="IPR030846">
    <property type="entry name" value="DnaG_bac"/>
</dbReference>
<proteinExistence type="inferred from homology"/>
<comment type="similarity">
    <text evidence="12 13">Belongs to the DnaG primase family.</text>
</comment>
<comment type="function">
    <text evidence="12 13">RNA polymerase that catalyzes the synthesis of short RNA molecules used as primers for DNA polymerase during DNA replication.</text>
</comment>